<protein>
    <submittedName>
        <fullName evidence="2">Uncharacterized protein</fullName>
    </submittedName>
</protein>
<name>A0AA39PXD1_9AGAR</name>
<keyword evidence="1" id="KW-1133">Transmembrane helix</keyword>
<keyword evidence="1" id="KW-0812">Transmembrane</keyword>
<keyword evidence="1" id="KW-0472">Membrane</keyword>
<evidence type="ECO:0000313" key="2">
    <source>
        <dbReference type="EMBL" id="KAK0492337.1"/>
    </source>
</evidence>
<dbReference type="EMBL" id="JAUEPU010000030">
    <property type="protein sequence ID" value="KAK0492337.1"/>
    <property type="molecule type" value="Genomic_DNA"/>
</dbReference>
<accession>A0AA39PXD1</accession>
<evidence type="ECO:0000313" key="3">
    <source>
        <dbReference type="Proteomes" id="UP001175228"/>
    </source>
</evidence>
<dbReference type="AlphaFoldDB" id="A0AA39PXD1"/>
<organism evidence="2 3">
    <name type="scientific">Armillaria luteobubalina</name>
    <dbReference type="NCBI Taxonomy" id="153913"/>
    <lineage>
        <taxon>Eukaryota</taxon>
        <taxon>Fungi</taxon>
        <taxon>Dikarya</taxon>
        <taxon>Basidiomycota</taxon>
        <taxon>Agaricomycotina</taxon>
        <taxon>Agaricomycetes</taxon>
        <taxon>Agaricomycetidae</taxon>
        <taxon>Agaricales</taxon>
        <taxon>Marasmiineae</taxon>
        <taxon>Physalacriaceae</taxon>
        <taxon>Armillaria</taxon>
    </lineage>
</organism>
<keyword evidence="3" id="KW-1185">Reference proteome</keyword>
<proteinExistence type="predicted"/>
<feature type="transmembrane region" description="Helical" evidence="1">
    <location>
        <begin position="110"/>
        <end position="130"/>
    </location>
</feature>
<evidence type="ECO:0000256" key="1">
    <source>
        <dbReference type="SAM" id="Phobius"/>
    </source>
</evidence>
<gene>
    <name evidence="2" type="ORF">EDD18DRAFT_1109084</name>
</gene>
<dbReference type="Proteomes" id="UP001175228">
    <property type="component" value="Unassembled WGS sequence"/>
</dbReference>
<reference evidence="2" key="1">
    <citation type="submission" date="2023-06" db="EMBL/GenBank/DDBJ databases">
        <authorList>
            <consortium name="Lawrence Berkeley National Laboratory"/>
            <person name="Ahrendt S."/>
            <person name="Sahu N."/>
            <person name="Indic B."/>
            <person name="Wong-Bajracharya J."/>
            <person name="Merenyi Z."/>
            <person name="Ke H.-M."/>
            <person name="Monk M."/>
            <person name="Kocsube S."/>
            <person name="Drula E."/>
            <person name="Lipzen A."/>
            <person name="Balint B."/>
            <person name="Henrissat B."/>
            <person name="Andreopoulos B."/>
            <person name="Martin F.M."/>
            <person name="Harder C.B."/>
            <person name="Rigling D."/>
            <person name="Ford K.L."/>
            <person name="Foster G.D."/>
            <person name="Pangilinan J."/>
            <person name="Papanicolaou A."/>
            <person name="Barry K."/>
            <person name="LaButti K."/>
            <person name="Viragh M."/>
            <person name="Koriabine M."/>
            <person name="Yan M."/>
            <person name="Riley R."/>
            <person name="Champramary S."/>
            <person name="Plett K.L."/>
            <person name="Tsai I.J."/>
            <person name="Slot J."/>
            <person name="Sipos G."/>
            <person name="Plett J."/>
            <person name="Nagy L.G."/>
            <person name="Grigoriev I.V."/>
        </authorList>
    </citation>
    <scope>NUCLEOTIDE SEQUENCE</scope>
    <source>
        <strain evidence="2">HWK02</strain>
    </source>
</reference>
<comment type="caution">
    <text evidence="2">The sequence shown here is derived from an EMBL/GenBank/DDBJ whole genome shotgun (WGS) entry which is preliminary data.</text>
</comment>
<sequence>MIIDIGMIEVSSTLRDVTSSSCHIIELKRFQRSPMCPPKSEQKLLGLRGKIFDYGLQMGNYLSNLSQGDSNGERTRSAIGHKRGYFGEGSECMRNQMPSSNNVACRERNLTLVDACFSLALLLLVVGFVCRRHRCRKVADIESTDVHADVNSPVEYTEKVKSPTILGVVEDLPLA</sequence>